<keyword evidence="3" id="KW-1185">Reference proteome</keyword>
<gene>
    <name evidence="2" type="ORF">EYF80_058023</name>
</gene>
<organism evidence="2 3">
    <name type="scientific">Liparis tanakae</name>
    <name type="common">Tanaka's snailfish</name>
    <dbReference type="NCBI Taxonomy" id="230148"/>
    <lineage>
        <taxon>Eukaryota</taxon>
        <taxon>Metazoa</taxon>
        <taxon>Chordata</taxon>
        <taxon>Craniata</taxon>
        <taxon>Vertebrata</taxon>
        <taxon>Euteleostomi</taxon>
        <taxon>Actinopterygii</taxon>
        <taxon>Neopterygii</taxon>
        <taxon>Teleostei</taxon>
        <taxon>Neoteleostei</taxon>
        <taxon>Acanthomorphata</taxon>
        <taxon>Eupercaria</taxon>
        <taxon>Perciformes</taxon>
        <taxon>Cottioidei</taxon>
        <taxon>Cottales</taxon>
        <taxon>Liparidae</taxon>
        <taxon>Liparis</taxon>
    </lineage>
</organism>
<dbReference type="Proteomes" id="UP000314294">
    <property type="component" value="Unassembled WGS sequence"/>
</dbReference>
<accession>A0A4Z2ESN4</accession>
<keyword evidence="1" id="KW-0812">Transmembrane</keyword>
<evidence type="ECO:0000313" key="3">
    <source>
        <dbReference type="Proteomes" id="UP000314294"/>
    </source>
</evidence>
<protein>
    <submittedName>
        <fullName evidence="2">Uncharacterized protein</fullName>
    </submittedName>
</protein>
<dbReference type="AlphaFoldDB" id="A0A4Z2ESN4"/>
<comment type="caution">
    <text evidence="2">The sequence shown here is derived from an EMBL/GenBank/DDBJ whole genome shotgun (WGS) entry which is preliminary data.</text>
</comment>
<keyword evidence="1" id="KW-0472">Membrane</keyword>
<sequence>MADGMGEDELAPVTGASRRLQRDTYHKLHNIDADPLTFTSKFNVLLLGFFLIGVSCSAGGRKSKERHRGRFLKGVNDVFAAATRLCRQYSEIGPLNSRQAAGGGARPLPSSVPSVARQIKKKKLRRGSSERWIPVCSLIILELRAMKPVSYVETNMRRLFQLRLEPPLDLMHNV</sequence>
<feature type="transmembrane region" description="Helical" evidence="1">
    <location>
        <begin position="42"/>
        <end position="60"/>
    </location>
</feature>
<evidence type="ECO:0000256" key="1">
    <source>
        <dbReference type="SAM" id="Phobius"/>
    </source>
</evidence>
<keyword evidence="1" id="KW-1133">Transmembrane helix</keyword>
<name>A0A4Z2ESN4_9TELE</name>
<proteinExistence type="predicted"/>
<reference evidence="2 3" key="1">
    <citation type="submission" date="2019-03" db="EMBL/GenBank/DDBJ databases">
        <title>First draft genome of Liparis tanakae, snailfish: a comprehensive survey of snailfish specific genes.</title>
        <authorList>
            <person name="Kim W."/>
            <person name="Song I."/>
            <person name="Jeong J.-H."/>
            <person name="Kim D."/>
            <person name="Kim S."/>
            <person name="Ryu S."/>
            <person name="Song J.Y."/>
            <person name="Lee S.K."/>
        </authorList>
    </citation>
    <scope>NUCLEOTIDE SEQUENCE [LARGE SCALE GENOMIC DNA]</scope>
    <source>
        <tissue evidence="2">Muscle</tissue>
    </source>
</reference>
<dbReference type="EMBL" id="SRLO01003130">
    <property type="protein sequence ID" value="TNN31819.1"/>
    <property type="molecule type" value="Genomic_DNA"/>
</dbReference>
<evidence type="ECO:0000313" key="2">
    <source>
        <dbReference type="EMBL" id="TNN31819.1"/>
    </source>
</evidence>